<evidence type="ECO:0000259" key="1">
    <source>
        <dbReference type="Pfam" id="PF00535"/>
    </source>
</evidence>
<dbReference type="GO" id="GO:0016758">
    <property type="term" value="F:hexosyltransferase activity"/>
    <property type="evidence" value="ECO:0007669"/>
    <property type="project" value="UniProtKB-ARBA"/>
</dbReference>
<protein>
    <submittedName>
        <fullName evidence="2">Glycosyltransferase</fullName>
    </submittedName>
</protein>
<dbReference type="Proteomes" id="UP000274920">
    <property type="component" value="Unassembled WGS sequence"/>
</dbReference>
<keyword evidence="2" id="KW-0808">Transferase</keyword>
<dbReference type="InterPro" id="IPR001173">
    <property type="entry name" value="Glyco_trans_2-like"/>
</dbReference>
<dbReference type="PANTHER" id="PTHR22916:SF3">
    <property type="entry name" value="UDP-GLCNAC:BETAGAL BETA-1,3-N-ACETYLGLUCOSAMINYLTRANSFERASE-LIKE PROTEIN 1"/>
    <property type="match status" value="1"/>
</dbReference>
<organism evidence="2 3">
    <name type="scientific">Schaedlerella arabinosiphila</name>
    <dbReference type="NCBI Taxonomy" id="2044587"/>
    <lineage>
        <taxon>Bacteria</taxon>
        <taxon>Bacillati</taxon>
        <taxon>Bacillota</taxon>
        <taxon>Clostridia</taxon>
        <taxon>Lachnospirales</taxon>
        <taxon>Lachnospiraceae</taxon>
        <taxon>Schaedlerella</taxon>
    </lineage>
</organism>
<keyword evidence="3" id="KW-1185">Reference proteome</keyword>
<reference evidence="2" key="1">
    <citation type="submission" date="2018-10" db="EMBL/GenBank/DDBJ databases">
        <title>Schaedlerella arabinophila gen. nov. sp. nov., isolated from the mouse intestinal tract and comparative analysis with the genome of the closely related altered Schaedler flora strain ASF502.</title>
        <authorList>
            <person name="Miyake S."/>
            <person name="Soh M."/>
            <person name="Seedorf H."/>
        </authorList>
    </citation>
    <scope>NUCLEOTIDE SEQUENCE [LARGE SCALE GENOMIC DNA]</scope>
    <source>
        <strain evidence="2">DSM 106076</strain>
    </source>
</reference>
<dbReference type="AlphaFoldDB" id="A0A426DHZ0"/>
<dbReference type="Pfam" id="PF00535">
    <property type="entry name" value="Glycos_transf_2"/>
    <property type="match status" value="1"/>
</dbReference>
<evidence type="ECO:0000313" key="2">
    <source>
        <dbReference type="EMBL" id="RRK32487.1"/>
    </source>
</evidence>
<dbReference type="SUPFAM" id="SSF53448">
    <property type="entry name" value="Nucleotide-diphospho-sugar transferases"/>
    <property type="match status" value="1"/>
</dbReference>
<dbReference type="RefSeq" id="WP_125127952.1">
    <property type="nucleotide sequence ID" value="NZ_RHJS01000002.1"/>
</dbReference>
<dbReference type="Gene3D" id="3.90.550.10">
    <property type="entry name" value="Spore Coat Polysaccharide Biosynthesis Protein SpsA, Chain A"/>
    <property type="match status" value="1"/>
</dbReference>
<dbReference type="EMBL" id="RHJS01000002">
    <property type="protein sequence ID" value="RRK32487.1"/>
    <property type="molecule type" value="Genomic_DNA"/>
</dbReference>
<evidence type="ECO:0000313" key="3">
    <source>
        <dbReference type="Proteomes" id="UP000274920"/>
    </source>
</evidence>
<dbReference type="PANTHER" id="PTHR22916">
    <property type="entry name" value="GLYCOSYLTRANSFERASE"/>
    <property type="match status" value="1"/>
</dbReference>
<dbReference type="InterPro" id="IPR029044">
    <property type="entry name" value="Nucleotide-diphossugar_trans"/>
</dbReference>
<feature type="domain" description="Glycosyltransferase 2-like" evidence="1">
    <location>
        <begin position="5"/>
        <end position="166"/>
    </location>
</feature>
<proteinExistence type="predicted"/>
<comment type="caution">
    <text evidence="2">The sequence shown here is derived from an EMBL/GenBank/DDBJ whole genome shotgun (WGS) entry which is preliminary data.</text>
</comment>
<accession>A0A426DHZ0</accession>
<gene>
    <name evidence="2" type="ORF">EBB54_14795</name>
</gene>
<sequence length="314" mass="36828">MELISVIMPTYNVEKYVEESVKCILNQSYKNIELVIVDDASTDGTYTILKRLSKIDKRIKLYRNESNQKICKTLNKALNYVTGKYIARMDGDDLCDVNRLEILKRYLDQHENCALVGSQVLNIDEKGNVISNKSFPRTWKYIKPGLKTMCCILHIWLARKNVYEKLKGYREIPFAEDYDFLLRGMRLGFRFANVDESLYSVRTRMGNTQSSNGIRQAKAKCFVKELYKKECKAERDLYIYEGYQQAIKCTDKEAINYIKAGEVMEKALRNRDNKIELSKNVLLAMIYSQYYRKHILEAVILRILIFIEYIEIGR</sequence>
<name>A0A426DHZ0_9FIRM</name>